<dbReference type="EMBL" id="BKCJ011278686">
    <property type="protein sequence ID" value="GFD14327.1"/>
    <property type="molecule type" value="Genomic_DNA"/>
</dbReference>
<dbReference type="AlphaFoldDB" id="A0A699TW57"/>
<sequence>AQISRAWAPLLLLREDEAAAALLEGKAGLGRVKLDPNLRRVEFENALTHGFQREGVLAGSLRFQSRAFLGEGDFERNLGAGVGAHVAVEVGRSGHEAGGAVLLIYHNALVAVGHRPGGMKHELVAPGHRRKVNFIDVVGGLVVVFVQAAGVENNRHVVLGKVVVVRAVVDVLGVVGVVVFVVEGQRLVLLVGALTQRVQLLRQLVGP</sequence>
<gene>
    <name evidence="1" type="ORF">Tci_886296</name>
</gene>
<comment type="caution">
    <text evidence="1">The sequence shown here is derived from an EMBL/GenBank/DDBJ whole genome shotgun (WGS) entry which is preliminary data.</text>
</comment>
<evidence type="ECO:0000313" key="1">
    <source>
        <dbReference type="EMBL" id="GFD14327.1"/>
    </source>
</evidence>
<organism evidence="1">
    <name type="scientific">Tanacetum cinerariifolium</name>
    <name type="common">Dalmatian daisy</name>
    <name type="synonym">Chrysanthemum cinerariifolium</name>
    <dbReference type="NCBI Taxonomy" id="118510"/>
    <lineage>
        <taxon>Eukaryota</taxon>
        <taxon>Viridiplantae</taxon>
        <taxon>Streptophyta</taxon>
        <taxon>Embryophyta</taxon>
        <taxon>Tracheophyta</taxon>
        <taxon>Spermatophyta</taxon>
        <taxon>Magnoliopsida</taxon>
        <taxon>eudicotyledons</taxon>
        <taxon>Gunneridae</taxon>
        <taxon>Pentapetalae</taxon>
        <taxon>asterids</taxon>
        <taxon>campanulids</taxon>
        <taxon>Asterales</taxon>
        <taxon>Asteraceae</taxon>
        <taxon>Asteroideae</taxon>
        <taxon>Anthemideae</taxon>
        <taxon>Anthemidinae</taxon>
        <taxon>Tanacetum</taxon>
    </lineage>
</organism>
<feature type="non-terminal residue" evidence="1">
    <location>
        <position position="1"/>
    </location>
</feature>
<accession>A0A699TW57</accession>
<proteinExistence type="predicted"/>
<reference evidence="1" key="1">
    <citation type="journal article" date="2019" name="Sci. Rep.">
        <title>Draft genome of Tanacetum cinerariifolium, the natural source of mosquito coil.</title>
        <authorList>
            <person name="Yamashiro T."/>
            <person name="Shiraishi A."/>
            <person name="Satake H."/>
            <person name="Nakayama K."/>
        </authorList>
    </citation>
    <scope>NUCLEOTIDE SEQUENCE</scope>
</reference>
<feature type="non-terminal residue" evidence="1">
    <location>
        <position position="207"/>
    </location>
</feature>
<name>A0A699TW57_TANCI</name>
<protein>
    <submittedName>
        <fullName evidence="1">Uncharacterized protein</fullName>
    </submittedName>
</protein>